<evidence type="ECO:0000313" key="4">
    <source>
        <dbReference type="EMBL" id="KAF5846437.1"/>
    </source>
</evidence>
<sequence>MTGLSKNDGKPRQTFNISNTYPQTTPSTYQDFTGLQDYDKGYFIDSRPYPAATSIFGDDTGYFQSFSHDNEPKCGNEATANNFRPTQPAVPGFPLATSRDSISPFNVETTSTAVLCASTSTCIAEIDHCNHARIIDSSFGGIETQSNPLRFSNQDVSTSTNAGQVVSRDRVHCTWPGCTKTFGRLQELVRHHNSVHELITPLWCPVPSCNRSSGFPRRKRPFSRKDKLDSHMKNIHHFTFGHSMMAGVQAGLDAAGSGDADAESGSGRSGFNTADGFYDVVAPSILDEHALSNGLAGFVDPIGGYEPLDLDSVNNAGWFNGIDGVSSFNALSAADGIFDEQNISGEDMLCSG</sequence>
<dbReference type="AlphaFoldDB" id="A0A8H6DSI7"/>
<name>A0A8H6DSI7_COCSA</name>
<evidence type="ECO:0000313" key="5">
    <source>
        <dbReference type="Proteomes" id="UP000624244"/>
    </source>
</evidence>
<feature type="region of interest" description="Disordered" evidence="2">
    <location>
        <begin position="1"/>
        <end position="29"/>
    </location>
</feature>
<accession>A0A8H6DSI7</accession>
<organism evidence="4 5">
    <name type="scientific">Cochliobolus sativus</name>
    <name type="common">Common root rot and spot blotch fungus</name>
    <name type="synonym">Bipolaris sorokiniana</name>
    <dbReference type="NCBI Taxonomy" id="45130"/>
    <lineage>
        <taxon>Eukaryota</taxon>
        <taxon>Fungi</taxon>
        <taxon>Dikarya</taxon>
        <taxon>Ascomycota</taxon>
        <taxon>Pezizomycotina</taxon>
        <taxon>Dothideomycetes</taxon>
        <taxon>Pleosporomycetidae</taxon>
        <taxon>Pleosporales</taxon>
        <taxon>Pleosporineae</taxon>
        <taxon>Pleosporaceae</taxon>
        <taxon>Bipolaris</taxon>
    </lineage>
</organism>
<keyword evidence="1" id="KW-0862">Zinc</keyword>
<evidence type="ECO:0000259" key="3">
    <source>
        <dbReference type="PROSITE" id="PS50157"/>
    </source>
</evidence>
<protein>
    <recommendedName>
        <fullName evidence="3">C2H2-type domain-containing protein</fullName>
    </recommendedName>
</protein>
<evidence type="ECO:0000256" key="2">
    <source>
        <dbReference type="SAM" id="MobiDB-lite"/>
    </source>
</evidence>
<feature type="domain" description="C2H2-type" evidence="3">
    <location>
        <begin position="171"/>
        <end position="201"/>
    </location>
</feature>
<dbReference type="GO" id="GO:0008270">
    <property type="term" value="F:zinc ion binding"/>
    <property type="evidence" value="ECO:0007669"/>
    <property type="project" value="UniProtKB-KW"/>
</dbReference>
<dbReference type="PROSITE" id="PS00028">
    <property type="entry name" value="ZINC_FINGER_C2H2_1"/>
    <property type="match status" value="1"/>
</dbReference>
<keyword evidence="1" id="KW-0863">Zinc-finger</keyword>
<dbReference type="EMBL" id="WNKQ01000016">
    <property type="protein sequence ID" value="KAF5846437.1"/>
    <property type="molecule type" value="Genomic_DNA"/>
</dbReference>
<dbReference type="PROSITE" id="PS50157">
    <property type="entry name" value="ZINC_FINGER_C2H2_2"/>
    <property type="match status" value="1"/>
</dbReference>
<comment type="caution">
    <text evidence="4">The sequence shown here is derived from an EMBL/GenBank/DDBJ whole genome shotgun (WGS) entry which is preliminary data.</text>
</comment>
<dbReference type="Gene3D" id="3.30.160.60">
    <property type="entry name" value="Classic Zinc Finger"/>
    <property type="match status" value="1"/>
</dbReference>
<keyword evidence="1" id="KW-0479">Metal-binding</keyword>
<feature type="compositionally biased region" description="Polar residues" evidence="2">
    <location>
        <begin position="13"/>
        <end position="29"/>
    </location>
</feature>
<dbReference type="InterPro" id="IPR013087">
    <property type="entry name" value="Znf_C2H2_type"/>
</dbReference>
<gene>
    <name evidence="4" type="ORF">GGP41_003848</name>
</gene>
<dbReference type="Proteomes" id="UP000624244">
    <property type="component" value="Unassembled WGS sequence"/>
</dbReference>
<dbReference type="SMART" id="SM00355">
    <property type="entry name" value="ZnF_C2H2"/>
    <property type="match status" value="2"/>
</dbReference>
<evidence type="ECO:0000256" key="1">
    <source>
        <dbReference type="PROSITE-ProRule" id="PRU00042"/>
    </source>
</evidence>
<proteinExistence type="predicted"/>
<reference evidence="4" key="1">
    <citation type="submission" date="2019-11" db="EMBL/GenBank/DDBJ databases">
        <title>Bipolaris sorokiniana Genome sequencing.</title>
        <authorList>
            <person name="Wang H."/>
        </authorList>
    </citation>
    <scope>NUCLEOTIDE SEQUENCE</scope>
</reference>